<name>A0ACC2SQY7_9FUNG</name>
<organism evidence="1 2">
    <name type="scientific">Entomophthora muscae</name>
    <dbReference type="NCBI Taxonomy" id="34485"/>
    <lineage>
        <taxon>Eukaryota</taxon>
        <taxon>Fungi</taxon>
        <taxon>Fungi incertae sedis</taxon>
        <taxon>Zoopagomycota</taxon>
        <taxon>Entomophthoromycotina</taxon>
        <taxon>Entomophthoromycetes</taxon>
        <taxon>Entomophthorales</taxon>
        <taxon>Entomophthoraceae</taxon>
        <taxon>Entomophthora</taxon>
    </lineage>
</organism>
<evidence type="ECO:0000313" key="2">
    <source>
        <dbReference type="Proteomes" id="UP001165960"/>
    </source>
</evidence>
<protein>
    <submittedName>
        <fullName evidence="1">Uncharacterized protein</fullName>
    </submittedName>
</protein>
<proteinExistence type="predicted"/>
<keyword evidence="2" id="KW-1185">Reference proteome</keyword>
<dbReference type="Proteomes" id="UP001165960">
    <property type="component" value="Unassembled WGS sequence"/>
</dbReference>
<evidence type="ECO:0000313" key="1">
    <source>
        <dbReference type="EMBL" id="KAJ9064801.1"/>
    </source>
</evidence>
<comment type="caution">
    <text evidence="1">The sequence shown here is derived from an EMBL/GenBank/DDBJ whole genome shotgun (WGS) entry which is preliminary data.</text>
</comment>
<gene>
    <name evidence="1" type="ORF">DSO57_1026557</name>
</gene>
<dbReference type="EMBL" id="QTSX02004416">
    <property type="protein sequence ID" value="KAJ9064801.1"/>
    <property type="molecule type" value="Genomic_DNA"/>
</dbReference>
<accession>A0ACC2SQY7</accession>
<reference evidence="1" key="1">
    <citation type="submission" date="2022-04" db="EMBL/GenBank/DDBJ databases">
        <title>Genome of the entomopathogenic fungus Entomophthora muscae.</title>
        <authorList>
            <person name="Elya C."/>
            <person name="Lovett B.R."/>
            <person name="Lee E."/>
            <person name="Macias A.M."/>
            <person name="Hajek A.E."/>
            <person name="De Bivort B.L."/>
            <person name="Kasson M.T."/>
            <person name="De Fine Licht H.H."/>
            <person name="Stajich J.E."/>
        </authorList>
    </citation>
    <scope>NUCLEOTIDE SEQUENCE</scope>
    <source>
        <strain evidence="1">Berkeley</strain>
    </source>
</reference>
<sequence>MCLFSTDALRAYLKEALENRSSAPHSLPLGLPYSLWVRKTVPYAWSQTTAS</sequence>